<evidence type="ECO:0000313" key="1">
    <source>
        <dbReference type="EMBL" id="EFK95909.1"/>
    </source>
</evidence>
<proteinExistence type="predicted"/>
<gene>
    <name evidence="1" type="ORF">LDC_2075</name>
</gene>
<organism evidence="1">
    <name type="scientific">sediment metagenome</name>
    <dbReference type="NCBI Taxonomy" id="749907"/>
    <lineage>
        <taxon>unclassified sequences</taxon>
        <taxon>metagenomes</taxon>
        <taxon>ecological metagenomes</taxon>
    </lineage>
</organism>
<dbReference type="EMBL" id="ADZX01000622">
    <property type="protein sequence ID" value="EFK95909.1"/>
    <property type="molecule type" value="Genomic_DNA"/>
</dbReference>
<sequence>MATKFVISNISKTKTYSSEDVVDSTSKNLAGLLLQKFVEWKYTPSEKVSAILLYGLQDVLTMSTEVEENVSGVSLAPIAKSSLVNL</sequence>
<reference evidence="1" key="2">
    <citation type="journal article" date="2011" name="Microb. Ecol.">
        <title>Taxonomic and Functional Metagenomic Profiling of the Microbial Community in the Anoxic Sediment of a Sub-saline Shallow Lake (Laguna de Carrizo, Central Spain).</title>
        <authorList>
            <person name="Ferrer M."/>
            <person name="Guazzaroni M.E."/>
            <person name="Richter M."/>
            <person name="Garcia-Salamanca A."/>
            <person name="Yarza P."/>
            <person name="Suarez-Suarez A."/>
            <person name="Solano J."/>
            <person name="Alcaide M."/>
            <person name="van Dillewijn P."/>
            <person name="Molina-Henares M.A."/>
            <person name="Lopez-Cortes N."/>
            <person name="Al-Ramahi Y."/>
            <person name="Guerrero C."/>
            <person name="Acosta A."/>
            <person name="de Eugenio L.I."/>
            <person name="Martinez V."/>
            <person name="Marques S."/>
            <person name="Rojo F."/>
            <person name="Santero E."/>
            <person name="Genilloud O."/>
            <person name="Perez-Perez J."/>
            <person name="Rossello-Mora R."/>
            <person name="Ramos J.L."/>
        </authorList>
    </citation>
    <scope>NUCLEOTIDE SEQUENCE</scope>
</reference>
<name>D9PKK6_9ZZZZ</name>
<comment type="caution">
    <text evidence="1">The sequence shown here is derived from an EMBL/GenBank/DDBJ whole genome shotgun (WGS) entry which is preliminary data.</text>
</comment>
<protein>
    <submittedName>
        <fullName evidence="1">Uncharacterized protein</fullName>
    </submittedName>
</protein>
<reference evidence="1" key="1">
    <citation type="submission" date="2010-07" db="EMBL/GenBank/DDBJ databases">
        <authorList>
            <consortium name="CONSOLIDER consortium CSD2007-00005"/>
            <person name="Guazzaroni M.-E."/>
            <person name="Richter M."/>
            <person name="Garcia-Salamanca A."/>
            <person name="Yarza P."/>
            <person name="Ferrer M."/>
        </authorList>
    </citation>
    <scope>NUCLEOTIDE SEQUENCE</scope>
</reference>
<accession>D9PKK6</accession>
<dbReference type="AlphaFoldDB" id="D9PKK6"/>